<keyword evidence="2" id="KW-1185">Reference proteome</keyword>
<proteinExistence type="predicted"/>
<name>A0AAV4UJZ8_CAEEX</name>
<reference evidence="1 2" key="1">
    <citation type="submission" date="2021-06" db="EMBL/GenBank/DDBJ databases">
        <title>Caerostris extrusa draft genome.</title>
        <authorList>
            <person name="Kono N."/>
            <person name="Arakawa K."/>
        </authorList>
    </citation>
    <scope>NUCLEOTIDE SEQUENCE [LARGE SCALE GENOMIC DNA]</scope>
</reference>
<organism evidence="1 2">
    <name type="scientific">Caerostris extrusa</name>
    <name type="common">Bark spider</name>
    <name type="synonym">Caerostris bankana</name>
    <dbReference type="NCBI Taxonomy" id="172846"/>
    <lineage>
        <taxon>Eukaryota</taxon>
        <taxon>Metazoa</taxon>
        <taxon>Ecdysozoa</taxon>
        <taxon>Arthropoda</taxon>
        <taxon>Chelicerata</taxon>
        <taxon>Arachnida</taxon>
        <taxon>Araneae</taxon>
        <taxon>Araneomorphae</taxon>
        <taxon>Entelegynae</taxon>
        <taxon>Araneoidea</taxon>
        <taxon>Araneidae</taxon>
        <taxon>Caerostris</taxon>
    </lineage>
</organism>
<gene>
    <name evidence="1" type="ORF">CEXT_759281</name>
</gene>
<evidence type="ECO:0000313" key="1">
    <source>
        <dbReference type="EMBL" id="GIY58172.1"/>
    </source>
</evidence>
<evidence type="ECO:0000313" key="2">
    <source>
        <dbReference type="Proteomes" id="UP001054945"/>
    </source>
</evidence>
<sequence>MANERNETTRKIDVPLVGENGFYNRLRCKLLIPFDRPELPLCPEQAPDSASIVHAITERGFCVDLSKIVTFPISSECWQGTRERLVLNRVGEAILIE</sequence>
<accession>A0AAV4UJZ8</accession>
<dbReference type="EMBL" id="BPLR01013026">
    <property type="protein sequence ID" value="GIY58172.1"/>
    <property type="molecule type" value="Genomic_DNA"/>
</dbReference>
<comment type="caution">
    <text evidence="1">The sequence shown here is derived from an EMBL/GenBank/DDBJ whole genome shotgun (WGS) entry which is preliminary data.</text>
</comment>
<protein>
    <submittedName>
        <fullName evidence="1">Uncharacterized protein</fullName>
    </submittedName>
</protein>
<dbReference type="Proteomes" id="UP001054945">
    <property type="component" value="Unassembled WGS sequence"/>
</dbReference>
<dbReference type="AlphaFoldDB" id="A0AAV4UJZ8"/>